<comment type="caution">
    <text evidence="1">The sequence shown here is derived from an EMBL/GenBank/DDBJ whole genome shotgun (WGS) entry which is preliminary data.</text>
</comment>
<evidence type="ECO:0000313" key="2">
    <source>
        <dbReference type="Proteomes" id="UP001162992"/>
    </source>
</evidence>
<dbReference type="EMBL" id="CM055097">
    <property type="protein sequence ID" value="KAJ7551815.1"/>
    <property type="molecule type" value="Genomic_DNA"/>
</dbReference>
<reference evidence="2" key="1">
    <citation type="journal article" date="2024" name="Proc. Natl. Acad. Sci. U.S.A.">
        <title>Extraordinary preservation of gene collinearity over three hundred million years revealed in homosporous lycophytes.</title>
        <authorList>
            <person name="Li C."/>
            <person name="Wickell D."/>
            <person name="Kuo L.Y."/>
            <person name="Chen X."/>
            <person name="Nie B."/>
            <person name="Liao X."/>
            <person name="Peng D."/>
            <person name="Ji J."/>
            <person name="Jenkins J."/>
            <person name="Williams M."/>
            <person name="Shu S."/>
            <person name="Plott C."/>
            <person name="Barry K."/>
            <person name="Rajasekar S."/>
            <person name="Grimwood J."/>
            <person name="Han X."/>
            <person name="Sun S."/>
            <person name="Hou Z."/>
            <person name="He W."/>
            <person name="Dai G."/>
            <person name="Sun C."/>
            <person name="Schmutz J."/>
            <person name="Leebens-Mack J.H."/>
            <person name="Li F.W."/>
            <person name="Wang L."/>
        </authorList>
    </citation>
    <scope>NUCLEOTIDE SEQUENCE [LARGE SCALE GENOMIC DNA]</scope>
    <source>
        <strain evidence="2">cv. PW_Plant_1</strain>
    </source>
</reference>
<name>A0ACC2DC97_DIPCM</name>
<organism evidence="1 2">
    <name type="scientific">Diphasiastrum complanatum</name>
    <name type="common">Issler's clubmoss</name>
    <name type="synonym">Lycopodium complanatum</name>
    <dbReference type="NCBI Taxonomy" id="34168"/>
    <lineage>
        <taxon>Eukaryota</taxon>
        <taxon>Viridiplantae</taxon>
        <taxon>Streptophyta</taxon>
        <taxon>Embryophyta</taxon>
        <taxon>Tracheophyta</taxon>
        <taxon>Lycopodiopsida</taxon>
        <taxon>Lycopodiales</taxon>
        <taxon>Lycopodiaceae</taxon>
        <taxon>Lycopodioideae</taxon>
        <taxon>Diphasiastrum</taxon>
    </lineage>
</organism>
<protein>
    <submittedName>
        <fullName evidence="1">Uncharacterized protein</fullName>
    </submittedName>
</protein>
<sequence length="479" mass="55041">MFKVLLLIVSMVGVSTLLTSSYHTGSLSDPIYYLHQDDDSTIGRQLMKLNAAVPTPHKLSGQSLHSVGDNSTNRLFDESTATGDAEFSPSFNTERECDKTLKVFMYDLPRRFNLGLLRTKDANQSLPWPENDLPIWAKSGLSKQHNVEYWMMMSLLGDQTLGAENRSAVRVKDPINADVFFVPFFSSVSFNMHSHKMRDPVSTEQDKNLQAELVEFLTASKWWQRSGGRDHVIVIHHPNAFRFFKDRLNASIFIVADFWRFSKRVARLSKDVVAPYTHMVSTYHEDEAEDPFGSRTILLFFQGRIFRKDDGFVRAKLARILRRTDGVHFRAGTATPNGVAEVTKGMRSSKFCLHPAGDTPSACRLFDAIVSHCVPVIVSDRIELPFEDELDYKEFCLFFSVADALKPDHLLRHLQNFDKDLWLKMWRRLREVSHHFEYQYPLKKDDAVNMVWKQVRGKLPAVKLAIHRRSRLMIPDWGG</sequence>
<keyword evidence="2" id="KW-1185">Reference proteome</keyword>
<dbReference type="Proteomes" id="UP001162992">
    <property type="component" value="Chromosome 6"/>
</dbReference>
<proteinExistence type="predicted"/>
<gene>
    <name evidence="1" type="ORF">O6H91_06G030000</name>
</gene>
<accession>A0ACC2DC97</accession>
<evidence type="ECO:0000313" key="1">
    <source>
        <dbReference type="EMBL" id="KAJ7551815.1"/>
    </source>
</evidence>